<dbReference type="InterPro" id="IPR018704">
    <property type="entry name" value="SecYEG/CpoB_TPR"/>
</dbReference>
<dbReference type="EMBL" id="VDFV01000004">
    <property type="protein sequence ID" value="TNC73496.1"/>
    <property type="molecule type" value="Genomic_DNA"/>
</dbReference>
<dbReference type="AlphaFoldDB" id="A0A5C4NK58"/>
<evidence type="ECO:0000259" key="1">
    <source>
        <dbReference type="Pfam" id="PF09976"/>
    </source>
</evidence>
<evidence type="ECO:0000313" key="2">
    <source>
        <dbReference type="EMBL" id="TNC73496.1"/>
    </source>
</evidence>
<feature type="domain" description="Ancillary SecYEG translocon subunit/Cell division coordinator CpoB TPR" evidence="1">
    <location>
        <begin position="3"/>
        <end position="113"/>
    </location>
</feature>
<gene>
    <name evidence="2" type="ORF">FHG71_06325</name>
</gene>
<accession>A0A5C4NK58</accession>
<reference evidence="2 3" key="1">
    <citation type="submission" date="2019-06" db="EMBL/GenBank/DDBJ databases">
        <authorList>
            <person name="Jiang L."/>
        </authorList>
    </citation>
    <scope>NUCLEOTIDE SEQUENCE [LARGE SCALE GENOMIC DNA]</scope>
    <source>
        <strain evidence="2 3">YIM 48858</strain>
    </source>
</reference>
<keyword evidence="3" id="KW-1185">Reference proteome</keyword>
<dbReference type="Pfam" id="PF09976">
    <property type="entry name" value="TPR_21"/>
    <property type="match status" value="1"/>
</dbReference>
<evidence type="ECO:0000313" key="3">
    <source>
        <dbReference type="Proteomes" id="UP000305709"/>
    </source>
</evidence>
<sequence>MNRWFRRWGWLIALLVLAIVGGAAAFEWRQSRAEAAAELRGEALLSALEIPDQAQRLAALTELPREGAEGVAAALVLADEQLAAGDAEAAVGTLNDVASDGEVPPLYRDLAAFKALMAQGAEADRSALEALAQPGAPFGLLAQERIAVLDLEAGNRDPAIERLRAISADAGVTPGQAGRVEALLTALGVAPEAPAPEAVAEPAGE</sequence>
<protein>
    <recommendedName>
        <fullName evidence="1">Ancillary SecYEG translocon subunit/Cell division coordinator CpoB TPR domain-containing protein</fullName>
    </recommendedName>
</protein>
<proteinExistence type="predicted"/>
<organism evidence="2 3">
    <name type="scientific">Rubellimicrobium roseum</name>
    <dbReference type="NCBI Taxonomy" id="687525"/>
    <lineage>
        <taxon>Bacteria</taxon>
        <taxon>Pseudomonadati</taxon>
        <taxon>Pseudomonadota</taxon>
        <taxon>Alphaproteobacteria</taxon>
        <taxon>Rhodobacterales</taxon>
        <taxon>Roseobacteraceae</taxon>
        <taxon>Rubellimicrobium</taxon>
    </lineage>
</organism>
<comment type="caution">
    <text evidence="2">The sequence shown here is derived from an EMBL/GenBank/DDBJ whole genome shotgun (WGS) entry which is preliminary data.</text>
</comment>
<dbReference type="Proteomes" id="UP000305709">
    <property type="component" value="Unassembled WGS sequence"/>
</dbReference>
<name>A0A5C4NK58_9RHOB</name>
<dbReference type="OrthoDB" id="7173339at2"/>